<dbReference type="AlphaFoldDB" id="A0A9X3F3B0"/>
<evidence type="ECO:0000313" key="2">
    <source>
        <dbReference type="Proteomes" id="UP001150924"/>
    </source>
</evidence>
<gene>
    <name evidence="1" type="ORF">OV079_34765</name>
</gene>
<evidence type="ECO:0000313" key="1">
    <source>
        <dbReference type="EMBL" id="MCY1010641.1"/>
    </source>
</evidence>
<dbReference type="RefSeq" id="WP_267773673.1">
    <property type="nucleotide sequence ID" value="NZ_JAPNKE010000002.1"/>
</dbReference>
<protein>
    <submittedName>
        <fullName evidence="1">Uncharacterized protein</fullName>
    </submittedName>
</protein>
<dbReference type="EMBL" id="JAPNKE010000002">
    <property type="protein sequence ID" value="MCY1010641.1"/>
    <property type="molecule type" value="Genomic_DNA"/>
</dbReference>
<sequence length="217" mass="23532">MPLHDPPVHFARVRQILQGEASEPRPSAKITFVLRALFTGETDTEISPRGFVVRFAGGGAIPYVSEAAPAMLLALLARAQICPQGQALAFRLEDEDGYALTGIPDAARWVWLVPGEDVVLVSLRRPTSAGPPPAEPSPLPLPSKLKKLYAHLAQPLACPHCARTSSVYRATQDAWVCGGPRCGQSFSPPHRVRALAELRDDAGETVRETTARPKIYR</sequence>
<accession>A0A9X3F3B0</accession>
<proteinExistence type="predicted"/>
<comment type="caution">
    <text evidence="1">The sequence shown here is derived from an EMBL/GenBank/DDBJ whole genome shotgun (WGS) entry which is preliminary data.</text>
</comment>
<name>A0A9X3F3B0_9BACT</name>
<reference evidence="1" key="1">
    <citation type="submission" date="2022-11" db="EMBL/GenBank/DDBJ databases">
        <title>Minimal conservation of predation-associated metabolite biosynthetic gene clusters underscores biosynthetic potential of Myxococcota including descriptions for ten novel species: Archangium lansinium sp. nov., Myxococcus landrumus sp. nov., Nannocystis bai.</title>
        <authorList>
            <person name="Ahearne A."/>
            <person name="Stevens C."/>
            <person name="Phillips K."/>
        </authorList>
    </citation>
    <scope>NUCLEOTIDE SEQUENCE</scope>
    <source>
        <strain evidence="1">Na p29</strain>
    </source>
</reference>
<organism evidence="1 2">
    <name type="scientific">Nannocystis pusilla</name>
    <dbReference type="NCBI Taxonomy" id="889268"/>
    <lineage>
        <taxon>Bacteria</taxon>
        <taxon>Pseudomonadati</taxon>
        <taxon>Myxococcota</taxon>
        <taxon>Polyangia</taxon>
        <taxon>Nannocystales</taxon>
        <taxon>Nannocystaceae</taxon>
        <taxon>Nannocystis</taxon>
    </lineage>
</organism>
<dbReference type="Proteomes" id="UP001150924">
    <property type="component" value="Unassembled WGS sequence"/>
</dbReference>
<keyword evidence="2" id="KW-1185">Reference proteome</keyword>